<comment type="caution">
    <text evidence="3">The sequence shown here is derived from an EMBL/GenBank/DDBJ whole genome shotgun (WGS) entry which is preliminary data.</text>
</comment>
<reference evidence="3 4" key="1">
    <citation type="submission" date="2018-02" db="EMBL/GenBank/DDBJ databases">
        <authorList>
            <person name="Cohen D.B."/>
            <person name="Kent A.D."/>
        </authorList>
    </citation>
    <scope>NUCLEOTIDE SEQUENCE [LARGE SCALE GENOMIC DNA]</scope>
    <source>
        <strain evidence="3 4">CCAP 1448/3</strain>
    </source>
</reference>
<organism evidence="3 4">
    <name type="scientific">Merismopedia glauca CCAP 1448/3</name>
    <dbReference type="NCBI Taxonomy" id="1296344"/>
    <lineage>
        <taxon>Bacteria</taxon>
        <taxon>Bacillati</taxon>
        <taxon>Cyanobacteriota</taxon>
        <taxon>Cyanophyceae</taxon>
        <taxon>Synechococcales</taxon>
        <taxon>Merismopediaceae</taxon>
        <taxon>Merismopedia</taxon>
    </lineage>
</organism>
<dbReference type="AlphaFoldDB" id="A0A2T1C5M8"/>
<proteinExistence type="predicted"/>
<name>A0A2T1C5M8_9CYAN</name>
<reference evidence="3 4" key="2">
    <citation type="submission" date="2018-03" db="EMBL/GenBank/DDBJ databases">
        <title>The ancient ancestry and fast evolution of plastids.</title>
        <authorList>
            <person name="Moore K.R."/>
            <person name="Magnabosco C."/>
            <person name="Momper L."/>
            <person name="Gold D.A."/>
            <person name="Bosak T."/>
            <person name="Fournier G.P."/>
        </authorList>
    </citation>
    <scope>NUCLEOTIDE SEQUENCE [LARGE SCALE GENOMIC DNA]</scope>
    <source>
        <strain evidence="3 4">CCAP 1448/3</strain>
    </source>
</reference>
<dbReference type="PANTHER" id="PTHR45947">
    <property type="entry name" value="SULFOQUINOVOSYL TRANSFERASE SQD2"/>
    <property type="match status" value="1"/>
</dbReference>
<keyword evidence="4" id="KW-1185">Reference proteome</keyword>
<dbReference type="SUPFAM" id="SSF53756">
    <property type="entry name" value="UDP-Glycosyltransferase/glycogen phosphorylase"/>
    <property type="match status" value="1"/>
</dbReference>
<accession>A0A2T1C5M8</accession>
<keyword evidence="3" id="KW-0808">Transferase</keyword>
<dbReference type="EMBL" id="PVWJ01000030">
    <property type="protein sequence ID" value="PSB03534.1"/>
    <property type="molecule type" value="Genomic_DNA"/>
</dbReference>
<evidence type="ECO:0000313" key="4">
    <source>
        <dbReference type="Proteomes" id="UP000238762"/>
    </source>
</evidence>
<dbReference type="OrthoDB" id="9768685at2"/>
<dbReference type="PANTHER" id="PTHR45947:SF3">
    <property type="entry name" value="SULFOQUINOVOSYL TRANSFERASE SQD2"/>
    <property type="match status" value="1"/>
</dbReference>
<dbReference type="CDD" id="cd03825">
    <property type="entry name" value="GT4_WcaC-like"/>
    <property type="match status" value="1"/>
</dbReference>
<dbReference type="Proteomes" id="UP000238762">
    <property type="component" value="Unassembled WGS sequence"/>
</dbReference>
<dbReference type="InterPro" id="IPR028098">
    <property type="entry name" value="Glyco_trans_4-like_N"/>
</dbReference>
<dbReference type="Pfam" id="PF13439">
    <property type="entry name" value="Glyco_transf_4"/>
    <property type="match status" value="1"/>
</dbReference>
<evidence type="ECO:0000313" key="3">
    <source>
        <dbReference type="EMBL" id="PSB03534.1"/>
    </source>
</evidence>
<feature type="domain" description="Glycosyl transferase family 1" evidence="1">
    <location>
        <begin position="220"/>
        <end position="387"/>
    </location>
</feature>
<dbReference type="InterPro" id="IPR001296">
    <property type="entry name" value="Glyco_trans_1"/>
</dbReference>
<dbReference type="Gene3D" id="3.40.50.2000">
    <property type="entry name" value="Glycogen Phosphorylase B"/>
    <property type="match status" value="2"/>
</dbReference>
<evidence type="ECO:0000259" key="2">
    <source>
        <dbReference type="Pfam" id="PF13439"/>
    </source>
</evidence>
<dbReference type="InterPro" id="IPR050194">
    <property type="entry name" value="Glycosyltransferase_grp1"/>
</dbReference>
<sequence length="413" mass="46412">MNPLIITTSDINGGAARAAYRLHQGLKNLDVPSQMLVHTKMSGDRTVMTQTSLLSKMAPMMNRLPLIFYPHRQGGIFSPQWFPDKIQQGVAQLNPNIISLHWVSNGYLQIETLARLKKPLVWTLHDFWVFTGGCHYPQQCDRYTKSCGNCPHLSSQTQWDLSHWIWRRKAKIYPDLNLTLVAPSYWLAQAIRQSSLGQNLPLEVIPHGLNTDVYQPIPQEIARKILNLPQDKHLILFGADSGSFFDRRKGLHLLYGALQKFPQTQPEKPVELVFFGVADSQSTTRHHGWTAHYLGRFYDDVSLALIYAAADVTVVPSMEEAFGQTASESLACGTPVVAFADTGIADIVEHQINGYLASPFDVQDLAAGISWVLDDTLRRQKLGYLARASALKKFTLQLQAERYLSLFSKILGK</sequence>
<dbReference type="Pfam" id="PF00534">
    <property type="entry name" value="Glycos_transf_1"/>
    <property type="match status" value="1"/>
</dbReference>
<evidence type="ECO:0000259" key="1">
    <source>
        <dbReference type="Pfam" id="PF00534"/>
    </source>
</evidence>
<gene>
    <name evidence="3" type="ORF">C7B64_08070</name>
</gene>
<dbReference type="GO" id="GO:0016757">
    <property type="term" value="F:glycosyltransferase activity"/>
    <property type="evidence" value="ECO:0007669"/>
    <property type="project" value="InterPro"/>
</dbReference>
<feature type="domain" description="Glycosyltransferase subfamily 4-like N-terminal" evidence="2">
    <location>
        <begin position="13"/>
        <end position="212"/>
    </location>
</feature>
<protein>
    <submittedName>
        <fullName evidence="3">Glycosyl transferase</fullName>
    </submittedName>
</protein>